<dbReference type="AlphaFoldDB" id="A0A7D9JEU0"/>
<dbReference type="EMBL" id="CACRXK020015389">
    <property type="protein sequence ID" value="CAB4028304.1"/>
    <property type="molecule type" value="Genomic_DNA"/>
</dbReference>
<sequence>MYNIFTPFVLTLTFFNNGARWMGETFLPLYFYNTERIFIPPLQSSVRFSDVWPLADMMTYPELDMDQELIYSALEFAQNVPDFKTCFPEIWNDIVDVCSRDSTFISEYQYTVMALRIFNCLHHRSLGIEEIDFEFIDQDYVAYLAVMTGKEGVLYQKMYNVARGLCLNEKQDRTIRDVRRRAENIENSVARYLNRVRRIKTHLATSTKVNTKKTNIKQGVHGTFINETGRSLKEFKQNSAEKFKKYIRVMKNVVYESNSCSKSVDTSLDLVAKNFRKIGHILQGEKRLKRSWINFAQEYSRKTTEMERKVASIETKLGKILKHKLK</sequence>
<evidence type="ECO:0000313" key="1">
    <source>
        <dbReference type="EMBL" id="CAB4028304.1"/>
    </source>
</evidence>
<protein>
    <submittedName>
        <fullName evidence="1">Uncharacterized protein</fullName>
    </submittedName>
</protein>
<gene>
    <name evidence="1" type="ORF">PACLA_8A001015</name>
</gene>
<name>A0A7D9JEU0_PARCT</name>
<accession>A0A7D9JEU0</accession>
<dbReference type="Proteomes" id="UP001152795">
    <property type="component" value="Unassembled WGS sequence"/>
</dbReference>
<evidence type="ECO:0000313" key="2">
    <source>
        <dbReference type="Proteomes" id="UP001152795"/>
    </source>
</evidence>
<keyword evidence="2" id="KW-1185">Reference proteome</keyword>
<organism evidence="1 2">
    <name type="scientific">Paramuricea clavata</name>
    <name type="common">Red gorgonian</name>
    <name type="synonym">Violescent sea-whip</name>
    <dbReference type="NCBI Taxonomy" id="317549"/>
    <lineage>
        <taxon>Eukaryota</taxon>
        <taxon>Metazoa</taxon>
        <taxon>Cnidaria</taxon>
        <taxon>Anthozoa</taxon>
        <taxon>Octocorallia</taxon>
        <taxon>Malacalcyonacea</taxon>
        <taxon>Plexauridae</taxon>
        <taxon>Paramuricea</taxon>
    </lineage>
</organism>
<proteinExistence type="predicted"/>
<comment type="caution">
    <text evidence="1">The sequence shown here is derived from an EMBL/GenBank/DDBJ whole genome shotgun (WGS) entry which is preliminary data.</text>
</comment>
<reference evidence="1" key="1">
    <citation type="submission" date="2020-04" db="EMBL/GenBank/DDBJ databases">
        <authorList>
            <person name="Alioto T."/>
            <person name="Alioto T."/>
            <person name="Gomez Garrido J."/>
        </authorList>
    </citation>
    <scope>NUCLEOTIDE SEQUENCE</scope>
    <source>
        <strain evidence="1">A484AB</strain>
    </source>
</reference>